<evidence type="ECO:0000256" key="1">
    <source>
        <dbReference type="ARBA" id="ARBA00022603"/>
    </source>
</evidence>
<dbReference type="AlphaFoldDB" id="A0A0V8RUJ3"/>
<dbReference type="InterPro" id="IPR029063">
    <property type="entry name" value="SAM-dependent_MTases_sf"/>
</dbReference>
<dbReference type="Gene3D" id="3.40.50.150">
    <property type="entry name" value="Vaccinia Virus protein VP39"/>
    <property type="match status" value="1"/>
</dbReference>
<dbReference type="PANTHER" id="PTHR43167:SF1">
    <property type="entry name" value="PUTATIVE (AFU_ORTHOLOGUE AFUA_6G01830)-RELATED"/>
    <property type="match status" value="1"/>
</dbReference>
<dbReference type="EMBL" id="LNTB01000001">
    <property type="protein sequence ID" value="KSW11594.1"/>
    <property type="molecule type" value="Genomic_DNA"/>
</dbReference>
<keyword evidence="3" id="KW-0949">S-adenosyl-L-methionine</keyword>
<organism evidence="4 5">
    <name type="scientific">Pyrodictium occultum</name>
    <dbReference type="NCBI Taxonomy" id="2309"/>
    <lineage>
        <taxon>Archaea</taxon>
        <taxon>Thermoproteota</taxon>
        <taxon>Thermoprotei</taxon>
        <taxon>Desulfurococcales</taxon>
        <taxon>Pyrodictiaceae</taxon>
        <taxon>Pyrodictium</taxon>
    </lineage>
</organism>
<keyword evidence="1" id="KW-0489">Methyltransferase</keyword>
<evidence type="ECO:0000313" key="5">
    <source>
        <dbReference type="Proteomes" id="UP000053352"/>
    </source>
</evidence>
<dbReference type="STRING" id="2309.CF15_01820"/>
<name>A0A0V8RUJ3_PYROC</name>
<dbReference type="InterPro" id="IPR002935">
    <property type="entry name" value="SAM_O-MeTrfase"/>
</dbReference>
<dbReference type="GO" id="GO:0008171">
    <property type="term" value="F:O-methyltransferase activity"/>
    <property type="evidence" value="ECO:0007669"/>
    <property type="project" value="InterPro"/>
</dbReference>
<accession>A0A0V8RUJ3</accession>
<evidence type="ECO:0008006" key="6">
    <source>
        <dbReference type="Google" id="ProtNLM"/>
    </source>
</evidence>
<dbReference type="PANTHER" id="PTHR43167">
    <property type="entry name" value="PUTATIVE (AFU_ORTHOLOGUE AFUA_6G01830)-RELATED"/>
    <property type="match status" value="1"/>
</dbReference>
<keyword evidence="5" id="KW-1185">Reference proteome</keyword>
<reference evidence="4 5" key="1">
    <citation type="submission" date="2015-11" db="EMBL/GenBank/DDBJ databases">
        <title>Genome sequence of Pyrodictium occultum PL-19, a marine hyperthermophilic archaeon isolated from Volcano, Italy.</title>
        <authorList>
            <person name="Utturkar S."/>
            <person name="Huber H."/>
            <person name="Leptihn S."/>
            <person name="Brown S."/>
            <person name="Stetter K.O."/>
            <person name="Podar M."/>
        </authorList>
    </citation>
    <scope>NUCLEOTIDE SEQUENCE [LARGE SCALE GENOMIC DNA]</scope>
    <source>
        <strain evidence="4 5">PL-19</strain>
    </source>
</reference>
<comment type="caution">
    <text evidence="4">The sequence shown here is derived from an EMBL/GenBank/DDBJ whole genome shotgun (WGS) entry which is preliminary data.</text>
</comment>
<gene>
    <name evidence="4" type="ORF">CF15_01820</name>
</gene>
<sequence>MPAAPRDRDPRAPGIGVASLAGRGLRRRPVIPGEASITLLLGAPGWREALPAVGPSARLLELLERVEEESARAGIPSIEREDGSALYAVAYLYTLGRGGEGVAAADLGAGIGYSTLWLAGGVEAACTRGCRVVAVEADPWRSRRLREVLGEAGLERTRLEAVQGDALSYLERLGPGSLDIVFVDVDKHEYARVLELLESRLRPGGVAVFHNAYFPRPPGSFFEAVERGPWRSTVVPTRLGLLVAVRA</sequence>
<proteinExistence type="predicted"/>
<dbReference type="SUPFAM" id="SSF53335">
    <property type="entry name" value="S-adenosyl-L-methionine-dependent methyltransferases"/>
    <property type="match status" value="1"/>
</dbReference>
<dbReference type="Proteomes" id="UP000053352">
    <property type="component" value="Unassembled WGS sequence"/>
</dbReference>
<dbReference type="CDD" id="cd02440">
    <property type="entry name" value="AdoMet_MTases"/>
    <property type="match status" value="1"/>
</dbReference>
<dbReference type="Pfam" id="PF13578">
    <property type="entry name" value="Methyltransf_24"/>
    <property type="match status" value="1"/>
</dbReference>
<protein>
    <recommendedName>
        <fullName evidence="6">Methyltransferase domain-containing protein</fullName>
    </recommendedName>
</protein>
<evidence type="ECO:0000313" key="4">
    <source>
        <dbReference type="EMBL" id="KSW11594.1"/>
    </source>
</evidence>
<evidence type="ECO:0000256" key="2">
    <source>
        <dbReference type="ARBA" id="ARBA00022679"/>
    </source>
</evidence>
<dbReference type="PROSITE" id="PS51682">
    <property type="entry name" value="SAM_OMT_I"/>
    <property type="match status" value="1"/>
</dbReference>
<keyword evidence="2" id="KW-0808">Transferase</keyword>
<dbReference type="GO" id="GO:0032259">
    <property type="term" value="P:methylation"/>
    <property type="evidence" value="ECO:0007669"/>
    <property type="project" value="UniProtKB-KW"/>
</dbReference>
<evidence type="ECO:0000256" key="3">
    <source>
        <dbReference type="ARBA" id="ARBA00022691"/>
    </source>
</evidence>